<name>W1DJ56_KLEPN</name>
<feature type="region of interest" description="Disordered" evidence="5">
    <location>
        <begin position="335"/>
        <end position="359"/>
    </location>
</feature>
<keyword evidence="1" id="KW-0479">Metal-binding</keyword>
<dbReference type="InterPro" id="IPR038392">
    <property type="entry name" value="Fucose_isomerase_dom2_sf"/>
</dbReference>
<dbReference type="GO" id="GO:0008790">
    <property type="term" value="F:arabinose isomerase activity"/>
    <property type="evidence" value="ECO:0007669"/>
    <property type="project" value="TreeGrafter"/>
</dbReference>
<dbReference type="InterPro" id="IPR005763">
    <property type="entry name" value="Fucose_isomerase"/>
</dbReference>
<evidence type="ECO:0000256" key="2">
    <source>
        <dbReference type="ARBA" id="ARBA00023211"/>
    </source>
</evidence>
<dbReference type="EMBL" id="CBWK010000158">
    <property type="protein sequence ID" value="CDL08109.1"/>
    <property type="molecule type" value="Genomic_DNA"/>
</dbReference>
<evidence type="ECO:0000313" key="8">
    <source>
        <dbReference type="EMBL" id="CDL08109.1"/>
    </source>
</evidence>
<dbReference type="GO" id="GO:0019571">
    <property type="term" value="P:D-arabinose catabolic process"/>
    <property type="evidence" value="ECO:0007669"/>
    <property type="project" value="TreeGrafter"/>
</dbReference>
<dbReference type="GO" id="GO:0030145">
    <property type="term" value="F:manganese ion binding"/>
    <property type="evidence" value="ECO:0007669"/>
    <property type="project" value="InterPro"/>
</dbReference>
<evidence type="ECO:0000256" key="5">
    <source>
        <dbReference type="SAM" id="MobiDB-lite"/>
    </source>
</evidence>
<evidence type="ECO:0000259" key="6">
    <source>
        <dbReference type="Pfam" id="PF07881"/>
    </source>
</evidence>
<sequence length="359" mass="39013">MNMAKATAALISEKLRHACGARVECVIADTCIAGMAESAACEEKFSSQNVGVTITVTPCWCYGSETIDMDPLRPKAIWGFNGTERPGAVYLAAALAAHSQKGIPAFSIYGHDVQDADDTSIPADVEEKLLRFARAGLAVASMKGKSYLSLGGVSMGIAGSIVDHNFFESWLGMKVQAVDMTELRRRIDQKIYDETELEMALAWADKHFRYGEDQNAEQYKRNETQSRAVLKESLLMAMCIRDMMQGNPKLAEKGLVEESLGYNAIAAGFQGQRHWTDQYPNGDTAEALLNSSFDWNGVREPFVVATENDSLNGVAMLMGHQLTGTARCLPTYAPTGRRMPLNGSPGSRSPGGRSTASFT</sequence>
<keyword evidence="3 8" id="KW-0413">Isomerase</keyword>
<dbReference type="GO" id="GO:0005737">
    <property type="term" value="C:cytoplasm"/>
    <property type="evidence" value="ECO:0007669"/>
    <property type="project" value="InterPro"/>
</dbReference>
<dbReference type="InterPro" id="IPR012889">
    <property type="entry name" value="Fucose_isomerase_N2"/>
</dbReference>
<feature type="domain" description="L-fucose isomerase N-terminal-2" evidence="7">
    <location>
        <begin position="145"/>
        <end position="324"/>
    </location>
</feature>
<dbReference type="AlphaFoldDB" id="W1DJ56"/>
<proteinExistence type="predicted"/>
<keyword evidence="9" id="KW-1185">Reference proteome</keyword>
<dbReference type="EC" id="5.3.1.25" evidence="8"/>
<protein>
    <submittedName>
        <fullName evidence="8">L-fucose isomerase</fullName>
        <ecNumber evidence="8">5.3.1.25</ecNumber>
    </submittedName>
</protein>
<organism evidence="8 9">
    <name type="scientific">Klebsiella pneumoniae IS43</name>
    <dbReference type="NCBI Taxonomy" id="1432552"/>
    <lineage>
        <taxon>Bacteria</taxon>
        <taxon>Pseudomonadati</taxon>
        <taxon>Pseudomonadota</taxon>
        <taxon>Gammaproteobacteria</taxon>
        <taxon>Enterobacterales</taxon>
        <taxon>Enterobacteriaceae</taxon>
        <taxon>Klebsiella/Raoultella group</taxon>
        <taxon>Klebsiella</taxon>
        <taxon>Klebsiella pneumoniae complex</taxon>
    </lineage>
</organism>
<dbReference type="SUPFAM" id="SSF53743">
    <property type="entry name" value="FucI/AraA N-terminal and middle domains"/>
    <property type="match status" value="1"/>
</dbReference>
<evidence type="ECO:0000259" key="7">
    <source>
        <dbReference type="Pfam" id="PF07882"/>
    </source>
</evidence>
<comment type="caution">
    <text evidence="8">The sequence shown here is derived from an EMBL/GenBank/DDBJ whole genome shotgun (WGS) entry which is preliminary data.</text>
</comment>
<dbReference type="Gene3D" id="3.40.50.1070">
    <property type="match status" value="1"/>
</dbReference>
<feature type="compositionally biased region" description="Low complexity" evidence="5">
    <location>
        <begin position="343"/>
        <end position="359"/>
    </location>
</feature>
<keyword evidence="2" id="KW-0464">Manganese</keyword>
<dbReference type="GO" id="GO:0008736">
    <property type="term" value="F:L-fucose isomerase activity"/>
    <property type="evidence" value="ECO:0007669"/>
    <property type="project" value="UniProtKB-EC"/>
</dbReference>
<dbReference type="PANTHER" id="PTHR37840:SF1">
    <property type="entry name" value="L-FUCOSE ISOMERASE"/>
    <property type="match status" value="1"/>
</dbReference>
<reference evidence="8" key="1">
    <citation type="submission" date="2013-10" db="EMBL/GenBank/DDBJ databases">
        <title>Antibiotic resistance diversity of beta-lactamase producers in the General Hospital Vienna.</title>
        <authorList>
            <person name="Barisic I."/>
            <person name="Mitteregger D."/>
            <person name="Hirschl A.M."/>
            <person name="Noehammer C."/>
            <person name="Wiesinger-Mayr H."/>
        </authorList>
    </citation>
    <scope>NUCLEOTIDE SEQUENCE [LARGE SCALE GENOMIC DNA]</scope>
    <source>
        <strain evidence="8">IS43</strain>
    </source>
</reference>
<feature type="domain" description="L-fucose isomerase N-terminal-1" evidence="6">
    <location>
        <begin position="1"/>
        <end position="144"/>
    </location>
</feature>
<dbReference type="eggNOG" id="COG2407">
    <property type="taxonomic scope" value="Bacteria"/>
</dbReference>
<dbReference type="Gene3D" id="3.40.275.10">
    <property type="entry name" value="L-fucose Isomerase, Chain A, domain 2"/>
    <property type="match status" value="1"/>
</dbReference>
<dbReference type="InterPro" id="IPR009015">
    <property type="entry name" value="Fucose_isomerase_N/cen_sf"/>
</dbReference>
<dbReference type="Pfam" id="PF07881">
    <property type="entry name" value="Fucose_iso_N1"/>
    <property type="match status" value="1"/>
</dbReference>
<dbReference type="Pfam" id="PF07882">
    <property type="entry name" value="Fucose_iso_N2"/>
    <property type="match status" value="1"/>
</dbReference>
<evidence type="ECO:0000256" key="4">
    <source>
        <dbReference type="ARBA" id="ARBA00023277"/>
    </source>
</evidence>
<evidence type="ECO:0000256" key="3">
    <source>
        <dbReference type="ARBA" id="ARBA00023235"/>
    </source>
</evidence>
<dbReference type="FunFam" id="3.40.275.10:FF:000001">
    <property type="entry name" value="L-fucose isomerase"/>
    <property type="match status" value="1"/>
</dbReference>
<dbReference type="GO" id="GO:0042355">
    <property type="term" value="P:L-fucose catabolic process"/>
    <property type="evidence" value="ECO:0007669"/>
    <property type="project" value="TreeGrafter"/>
</dbReference>
<evidence type="ECO:0000313" key="9">
    <source>
        <dbReference type="Proteomes" id="UP000019183"/>
    </source>
</evidence>
<accession>W1DJ56</accession>
<dbReference type="PANTHER" id="PTHR37840">
    <property type="entry name" value="L-FUCOSE ISOMERASE"/>
    <property type="match status" value="1"/>
</dbReference>
<dbReference type="InterPro" id="IPR038391">
    <property type="entry name" value="Fucose_iso_dom1_sf"/>
</dbReference>
<dbReference type="InterPro" id="IPR012888">
    <property type="entry name" value="Fucose_iso_N1"/>
</dbReference>
<dbReference type="Proteomes" id="UP000019183">
    <property type="component" value="Unassembled WGS sequence"/>
</dbReference>
<evidence type="ECO:0000256" key="1">
    <source>
        <dbReference type="ARBA" id="ARBA00022723"/>
    </source>
</evidence>
<keyword evidence="4" id="KW-0119">Carbohydrate metabolism</keyword>